<evidence type="ECO:0000313" key="6">
    <source>
        <dbReference type="Proteomes" id="UP000626109"/>
    </source>
</evidence>
<keyword evidence="1" id="KW-0808">Transferase</keyword>
<dbReference type="InterPro" id="IPR004155">
    <property type="entry name" value="PBS_lyase_HEAT"/>
</dbReference>
<dbReference type="InterPro" id="IPR011989">
    <property type="entry name" value="ARM-like"/>
</dbReference>
<dbReference type="GO" id="GO:0016020">
    <property type="term" value="C:membrane"/>
    <property type="evidence" value="ECO:0007669"/>
    <property type="project" value="TreeGrafter"/>
</dbReference>
<dbReference type="Proteomes" id="UP000626109">
    <property type="component" value="Unassembled WGS sequence"/>
</dbReference>
<sequence length="788" mass="83174">MLPVDPTQQVALRALLRKVEVSFPASAPLPPVDANAGGSSLADLPVPLLVPGSSTYCTGVLALKRFKSKSSPLLLRFDAAHGSKHFLLKCENVALEWAAMGCLSSINRRWIEAGLPEFQAKVYGIVPIGFAGGLVDFVEDCKTLDRLKREADEAGRVRENRVEEFLGEDSEARRRLAMSTAAYLASNYFLGVGDGHGDNVMLSRDGQLFRVDFGFIFGGAPSVPMLAVPFDSPVVWLPDAVVAALKKWELWGQVLDDSEWLVADLLHAPPEFRCRLLSFCSHLDHLWSLGAVAWVESRSLEDFQGALRGVQGSMMKRLKNTLHYSFSRDSAFASRWGREQQTVEETPNDASDAGDEQQRPEGDSICQLAEPLPDWAEDIGILSDLHAVWELSGEGAVAQAASDLLKPGVSKFGRTLALEVVERMGLLPGMVVAEAAAKTVEARGSQAGALSRSPASRFVSSLSPLLDSGDPEGQAAALRALLRAGSPGTPRSAADETEVAATAAHYLDDPDDRVRRQAAVVLSQLPGGIAHAAAVAKLLTDSDAPVRVAAVLALAQMASTSAGLNELPEIDFLDPAKRLLQHDSSASVRVAAARALGLLQPVGQARTEVASALARCLDDSDATVRAAAAAALAKFGPAGARHAADVAGRLLQDAASTVRGAAALALAEMGGAAQADAVAKLFADPDSAVRAAAVGSLAHMGPAGALHVESVAGLLMDVDRGVRGAALLALAQMAGERDLEADCRSAAWLAADRLLTSASTNAEDRRQQDHLVAEVWIRSSRPAEKTTT</sequence>
<feature type="domain" description="PI3K/PI4K catalytic" evidence="4">
    <location>
        <begin position="59"/>
        <end position="336"/>
    </location>
</feature>
<dbReference type="GO" id="GO:0005737">
    <property type="term" value="C:cytoplasm"/>
    <property type="evidence" value="ECO:0007669"/>
    <property type="project" value="TreeGrafter"/>
</dbReference>
<dbReference type="InterPro" id="IPR015433">
    <property type="entry name" value="PI3/4_kinase"/>
</dbReference>
<dbReference type="EMBL" id="CAJNNW010033044">
    <property type="protein sequence ID" value="CAE8716852.1"/>
    <property type="molecule type" value="Genomic_DNA"/>
</dbReference>
<dbReference type="SMART" id="SM00567">
    <property type="entry name" value="EZ_HEAT"/>
    <property type="match status" value="5"/>
</dbReference>
<dbReference type="InterPro" id="IPR000403">
    <property type="entry name" value="PI3/4_kinase_cat_dom"/>
</dbReference>
<dbReference type="GO" id="GO:0046854">
    <property type="term" value="P:phosphatidylinositol phosphate biosynthetic process"/>
    <property type="evidence" value="ECO:0007669"/>
    <property type="project" value="InterPro"/>
</dbReference>
<evidence type="ECO:0000259" key="4">
    <source>
        <dbReference type="PROSITE" id="PS50290"/>
    </source>
</evidence>
<dbReference type="PANTHER" id="PTHR10048">
    <property type="entry name" value="PHOSPHATIDYLINOSITOL KINASE"/>
    <property type="match status" value="1"/>
</dbReference>
<comment type="caution">
    <text evidence="5">The sequence shown here is derived from an EMBL/GenBank/DDBJ whole genome shotgun (WGS) entry which is preliminary data.</text>
</comment>
<dbReference type="GO" id="GO:0052742">
    <property type="term" value="F:phosphatidylinositol kinase activity"/>
    <property type="evidence" value="ECO:0007669"/>
    <property type="project" value="TreeGrafter"/>
</dbReference>
<organism evidence="5 6">
    <name type="scientific">Polarella glacialis</name>
    <name type="common">Dinoflagellate</name>
    <dbReference type="NCBI Taxonomy" id="89957"/>
    <lineage>
        <taxon>Eukaryota</taxon>
        <taxon>Sar</taxon>
        <taxon>Alveolata</taxon>
        <taxon>Dinophyceae</taxon>
        <taxon>Suessiales</taxon>
        <taxon>Suessiaceae</taxon>
        <taxon>Polarella</taxon>
    </lineage>
</organism>
<evidence type="ECO:0000256" key="3">
    <source>
        <dbReference type="SAM" id="MobiDB-lite"/>
    </source>
</evidence>
<evidence type="ECO:0000256" key="2">
    <source>
        <dbReference type="ARBA" id="ARBA00022777"/>
    </source>
</evidence>
<keyword evidence="2" id="KW-0418">Kinase</keyword>
<dbReference type="Gene3D" id="1.10.1070.11">
    <property type="entry name" value="Phosphatidylinositol 3-/4-kinase, catalytic domain"/>
    <property type="match status" value="1"/>
</dbReference>
<feature type="region of interest" description="Disordered" evidence="3">
    <location>
        <begin position="335"/>
        <end position="361"/>
    </location>
</feature>
<dbReference type="AlphaFoldDB" id="A0A813L392"/>
<accession>A0A813L392</accession>
<dbReference type="Pfam" id="PF13646">
    <property type="entry name" value="HEAT_2"/>
    <property type="match status" value="2"/>
</dbReference>
<evidence type="ECO:0000256" key="1">
    <source>
        <dbReference type="ARBA" id="ARBA00022679"/>
    </source>
</evidence>
<proteinExistence type="predicted"/>
<dbReference type="SUPFAM" id="SSF56112">
    <property type="entry name" value="Protein kinase-like (PK-like)"/>
    <property type="match status" value="1"/>
</dbReference>
<dbReference type="SMART" id="SM00146">
    <property type="entry name" value="PI3Kc"/>
    <property type="match status" value="1"/>
</dbReference>
<feature type="compositionally biased region" description="Polar residues" evidence="3">
    <location>
        <begin position="339"/>
        <end position="349"/>
    </location>
</feature>
<name>A0A813L392_POLGL</name>
<dbReference type="Gene3D" id="1.25.10.10">
    <property type="entry name" value="Leucine-rich Repeat Variant"/>
    <property type="match status" value="3"/>
</dbReference>
<dbReference type="PROSITE" id="PS50290">
    <property type="entry name" value="PI3_4_KINASE_3"/>
    <property type="match status" value="1"/>
</dbReference>
<dbReference type="Pfam" id="PF00454">
    <property type="entry name" value="PI3_PI4_kinase"/>
    <property type="match status" value="1"/>
</dbReference>
<evidence type="ECO:0000313" key="5">
    <source>
        <dbReference type="EMBL" id="CAE8716852.1"/>
    </source>
</evidence>
<dbReference type="InterPro" id="IPR011009">
    <property type="entry name" value="Kinase-like_dom_sf"/>
</dbReference>
<dbReference type="SUPFAM" id="SSF48371">
    <property type="entry name" value="ARM repeat"/>
    <property type="match status" value="1"/>
</dbReference>
<dbReference type="GO" id="GO:0048015">
    <property type="term" value="P:phosphatidylinositol-mediated signaling"/>
    <property type="evidence" value="ECO:0007669"/>
    <property type="project" value="TreeGrafter"/>
</dbReference>
<dbReference type="InterPro" id="IPR036940">
    <property type="entry name" value="PI3/4_kinase_cat_sf"/>
</dbReference>
<gene>
    <name evidence="5" type="ORF">PGLA2088_LOCUS39256</name>
</gene>
<reference evidence="5" key="1">
    <citation type="submission" date="2021-02" db="EMBL/GenBank/DDBJ databases">
        <authorList>
            <person name="Dougan E. K."/>
            <person name="Rhodes N."/>
            <person name="Thang M."/>
            <person name="Chan C."/>
        </authorList>
    </citation>
    <scope>NUCLEOTIDE SEQUENCE</scope>
</reference>
<dbReference type="InterPro" id="IPR016024">
    <property type="entry name" value="ARM-type_fold"/>
</dbReference>
<protein>
    <recommendedName>
        <fullName evidence="4">PI3K/PI4K catalytic domain-containing protein</fullName>
    </recommendedName>
</protein>